<name>A0A9P6IQ31_9FUNG</name>
<protein>
    <submittedName>
        <fullName evidence="2">Uncharacterized protein</fullName>
    </submittedName>
</protein>
<comment type="caution">
    <text evidence="2">The sequence shown here is derived from an EMBL/GenBank/DDBJ whole genome shotgun (WGS) entry which is preliminary data.</text>
</comment>
<gene>
    <name evidence="2" type="ORF">BGZ65_000284</name>
</gene>
<accession>A0A9P6IQ31</accession>
<feature type="region of interest" description="Disordered" evidence="1">
    <location>
        <begin position="54"/>
        <end position="93"/>
    </location>
</feature>
<reference evidence="2" key="1">
    <citation type="journal article" date="2020" name="Fungal Divers.">
        <title>Resolving the Mortierellaceae phylogeny through synthesis of multi-gene phylogenetics and phylogenomics.</title>
        <authorList>
            <person name="Vandepol N."/>
            <person name="Liber J."/>
            <person name="Desiro A."/>
            <person name="Na H."/>
            <person name="Kennedy M."/>
            <person name="Barry K."/>
            <person name="Grigoriev I.V."/>
            <person name="Miller A.N."/>
            <person name="O'Donnell K."/>
            <person name="Stajich J.E."/>
            <person name="Bonito G."/>
        </authorList>
    </citation>
    <scope>NUCLEOTIDE SEQUENCE</scope>
    <source>
        <strain evidence="2">MES-2147</strain>
    </source>
</reference>
<feature type="non-terminal residue" evidence="2">
    <location>
        <position position="93"/>
    </location>
</feature>
<proteinExistence type="predicted"/>
<feature type="non-terminal residue" evidence="2">
    <location>
        <position position="1"/>
    </location>
</feature>
<dbReference type="AlphaFoldDB" id="A0A9P6IQ31"/>
<evidence type="ECO:0000313" key="3">
    <source>
        <dbReference type="Proteomes" id="UP000749646"/>
    </source>
</evidence>
<dbReference type="EMBL" id="JAAAHW010008852">
    <property type="protein sequence ID" value="KAF9943782.1"/>
    <property type="molecule type" value="Genomic_DNA"/>
</dbReference>
<dbReference type="Proteomes" id="UP000749646">
    <property type="component" value="Unassembled WGS sequence"/>
</dbReference>
<evidence type="ECO:0000256" key="1">
    <source>
        <dbReference type="SAM" id="MobiDB-lite"/>
    </source>
</evidence>
<dbReference type="OrthoDB" id="2449179at2759"/>
<keyword evidence="3" id="KW-1185">Reference proteome</keyword>
<organism evidence="2 3">
    <name type="scientific">Modicella reniformis</name>
    <dbReference type="NCBI Taxonomy" id="1440133"/>
    <lineage>
        <taxon>Eukaryota</taxon>
        <taxon>Fungi</taxon>
        <taxon>Fungi incertae sedis</taxon>
        <taxon>Mucoromycota</taxon>
        <taxon>Mortierellomycotina</taxon>
        <taxon>Mortierellomycetes</taxon>
        <taxon>Mortierellales</taxon>
        <taxon>Mortierellaceae</taxon>
        <taxon>Modicella</taxon>
    </lineage>
</organism>
<evidence type="ECO:0000313" key="2">
    <source>
        <dbReference type="EMBL" id="KAF9943782.1"/>
    </source>
</evidence>
<sequence>DGNSKLIAFANTDYGIRRMSETVPQTLNEISAHFNRYMLLSGQLETLYDRWESNLAAPPQSPPQGSLQAPPRTLSETAKAMKLPKAYRMTARQ</sequence>